<protein>
    <submittedName>
        <fullName evidence="1">Uncharacterized protein</fullName>
    </submittedName>
</protein>
<reference evidence="1 2" key="1">
    <citation type="submission" date="2013-07" db="EMBL/GenBank/DDBJ databases">
        <title>Comparative Genomic and Metabolomic Analysis of Twelve Strains of Pseudoalteromonas luteoviolacea.</title>
        <authorList>
            <person name="Vynne N.G."/>
            <person name="Mansson M."/>
            <person name="Gram L."/>
        </authorList>
    </citation>
    <scope>NUCLEOTIDE SEQUENCE [LARGE SCALE GENOMIC DNA]</scope>
    <source>
        <strain evidence="1 2">H33</strain>
    </source>
</reference>
<dbReference type="EMBL" id="AUXZ01000057">
    <property type="protein sequence ID" value="KZN52992.1"/>
    <property type="molecule type" value="Genomic_DNA"/>
</dbReference>
<name>A0A167FU90_9GAMM</name>
<dbReference type="Proteomes" id="UP000076503">
    <property type="component" value="Unassembled WGS sequence"/>
</dbReference>
<evidence type="ECO:0000313" key="2">
    <source>
        <dbReference type="Proteomes" id="UP000076503"/>
    </source>
</evidence>
<evidence type="ECO:0000313" key="1">
    <source>
        <dbReference type="EMBL" id="KZN52992.1"/>
    </source>
</evidence>
<dbReference type="PATRIC" id="fig|1365251.3.peg.808"/>
<sequence length="55" mass="6312">MAILFNQTAEQMLIHAHENYVLYDTSYLGTFASHMTSFIYFALRAGNECYLSLSI</sequence>
<accession>A0A167FU90</accession>
<dbReference type="AlphaFoldDB" id="A0A167FU90"/>
<gene>
    <name evidence="1" type="ORF">N476_09410</name>
</gene>
<comment type="caution">
    <text evidence="1">The sequence shown here is derived from an EMBL/GenBank/DDBJ whole genome shotgun (WGS) entry which is preliminary data.</text>
</comment>
<organism evidence="1 2">
    <name type="scientific">Pseudoalteromonas luteoviolacea H33</name>
    <dbReference type="NCBI Taxonomy" id="1365251"/>
    <lineage>
        <taxon>Bacteria</taxon>
        <taxon>Pseudomonadati</taxon>
        <taxon>Pseudomonadota</taxon>
        <taxon>Gammaproteobacteria</taxon>
        <taxon>Alteromonadales</taxon>
        <taxon>Pseudoalteromonadaceae</taxon>
        <taxon>Pseudoalteromonas</taxon>
    </lineage>
</organism>
<proteinExistence type="predicted"/>